<feature type="compositionally biased region" description="Basic and acidic residues" evidence="1">
    <location>
        <begin position="184"/>
        <end position="193"/>
    </location>
</feature>
<feature type="compositionally biased region" description="Polar residues" evidence="1">
    <location>
        <begin position="168"/>
        <end position="183"/>
    </location>
</feature>
<gene>
    <name evidence="2" type="ORF">RIMI_LOCUS18251057</name>
</gene>
<protein>
    <submittedName>
        <fullName evidence="2">Uncharacterized protein</fullName>
    </submittedName>
</protein>
<name>A0ABN9MCJ0_9NEOB</name>
<feature type="compositionally biased region" description="Basic and acidic residues" evidence="1">
    <location>
        <begin position="312"/>
        <end position="321"/>
    </location>
</feature>
<evidence type="ECO:0000256" key="1">
    <source>
        <dbReference type="SAM" id="MobiDB-lite"/>
    </source>
</evidence>
<feature type="region of interest" description="Disordered" evidence="1">
    <location>
        <begin position="168"/>
        <end position="215"/>
    </location>
</feature>
<dbReference type="EMBL" id="CAUEEQ010055190">
    <property type="protein sequence ID" value="CAJ0962533.1"/>
    <property type="molecule type" value="Genomic_DNA"/>
</dbReference>
<feature type="region of interest" description="Disordered" evidence="1">
    <location>
        <begin position="281"/>
        <end position="300"/>
    </location>
</feature>
<dbReference type="Proteomes" id="UP001176940">
    <property type="component" value="Unassembled WGS sequence"/>
</dbReference>
<feature type="compositionally biased region" description="Polar residues" evidence="1">
    <location>
        <begin position="137"/>
        <end position="151"/>
    </location>
</feature>
<feature type="region of interest" description="Disordered" evidence="1">
    <location>
        <begin position="310"/>
        <end position="351"/>
    </location>
</feature>
<feature type="compositionally biased region" description="Polar residues" evidence="1">
    <location>
        <begin position="35"/>
        <end position="44"/>
    </location>
</feature>
<evidence type="ECO:0000313" key="3">
    <source>
        <dbReference type="Proteomes" id="UP001176940"/>
    </source>
</evidence>
<accession>A0ABN9MCJ0</accession>
<feature type="compositionally biased region" description="Basic and acidic residues" evidence="1">
    <location>
        <begin position="245"/>
        <end position="256"/>
    </location>
</feature>
<feature type="region of interest" description="Disordered" evidence="1">
    <location>
        <begin position="24"/>
        <end position="151"/>
    </location>
</feature>
<feature type="compositionally biased region" description="Basic and acidic residues" evidence="1">
    <location>
        <begin position="288"/>
        <end position="300"/>
    </location>
</feature>
<feature type="region of interest" description="Disordered" evidence="1">
    <location>
        <begin position="229"/>
        <end position="256"/>
    </location>
</feature>
<reference evidence="2" key="1">
    <citation type="submission" date="2023-07" db="EMBL/GenBank/DDBJ databases">
        <authorList>
            <person name="Stuckert A."/>
        </authorList>
    </citation>
    <scope>NUCLEOTIDE SEQUENCE</scope>
</reference>
<organism evidence="2 3">
    <name type="scientific">Ranitomeya imitator</name>
    <name type="common">mimic poison frog</name>
    <dbReference type="NCBI Taxonomy" id="111125"/>
    <lineage>
        <taxon>Eukaryota</taxon>
        <taxon>Metazoa</taxon>
        <taxon>Chordata</taxon>
        <taxon>Craniata</taxon>
        <taxon>Vertebrata</taxon>
        <taxon>Euteleostomi</taxon>
        <taxon>Amphibia</taxon>
        <taxon>Batrachia</taxon>
        <taxon>Anura</taxon>
        <taxon>Neobatrachia</taxon>
        <taxon>Hyloidea</taxon>
        <taxon>Dendrobatidae</taxon>
        <taxon>Dendrobatinae</taxon>
        <taxon>Ranitomeya</taxon>
    </lineage>
</organism>
<feature type="compositionally biased region" description="Polar residues" evidence="1">
    <location>
        <begin position="57"/>
        <end position="71"/>
    </location>
</feature>
<keyword evidence="3" id="KW-1185">Reference proteome</keyword>
<comment type="caution">
    <text evidence="2">The sequence shown here is derived from an EMBL/GenBank/DDBJ whole genome shotgun (WGS) entry which is preliminary data.</text>
</comment>
<proteinExistence type="predicted"/>
<sequence>MDGFTTTTVTATEPIKLDYKTLAALPSSGLPKGNRTPSADFTTGSKRDSPSSPSPSVPQQASINFLSQSDSRPGPLKSPDPRPFLCDSGAAERENRPPKRVSLVGEDDLRKMKEEEARKIQMKREQLLREEEDGTPGDSSPRTVGPSTPTSVFIEGVEYKVERVDGGSLSSLTGFSPSESQRNSLEDAFRLEQRPSSMSGLSPIYPGGTDGAAPVRTAKAERRLQERLRVQSPELTEQEMQLSPAERRALQAEKRAMWRAASSLEDSIRQYEQSLAKKLYLSRQQRPRTPEDGSRMKSLEQDALKAQVVIARSKEGRKRSTLEQLAESPSPAPTPSPTPLEDYSPRLLTSPGRLSLSDKKFDYRQFAAIPSSKPVYEIQMQHPSQNTQRIAEYQILEMPSILPYS</sequence>
<feature type="compositionally biased region" description="Basic and acidic residues" evidence="1">
    <location>
        <begin position="107"/>
        <end position="129"/>
    </location>
</feature>
<evidence type="ECO:0000313" key="2">
    <source>
        <dbReference type="EMBL" id="CAJ0962533.1"/>
    </source>
</evidence>